<evidence type="ECO:0000256" key="2">
    <source>
        <dbReference type="SAM" id="Phobius"/>
    </source>
</evidence>
<feature type="compositionally biased region" description="Basic and acidic residues" evidence="1">
    <location>
        <begin position="80"/>
        <end position="101"/>
    </location>
</feature>
<reference evidence="3 4" key="1">
    <citation type="submission" date="2024-10" db="EMBL/GenBank/DDBJ databases">
        <title>The Natural Products Discovery Center: Release of the First 8490 Sequenced Strains for Exploring Actinobacteria Biosynthetic Diversity.</title>
        <authorList>
            <person name="Kalkreuter E."/>
            <person name="Kautsar S.A."/>
            <person name="Yang D."/>
            <person name="Bader C.D."/>
            <person name="Teijaro C.N."/>
            <person name="Fluegel L."/>
            <person name="Davis C.M."/>
            <person name="Simpson J.R."/>
            <person name="Lauterbach L."/>
            <person name="Steele A.D."/>
            <person name="Gui C."/>
            <person name="Meng S."/>
            <person name="Li G."/>
            <person name="Viehrig K."/>
            <person name="Ye F."/>
            <person name="Su P."/>
            <person name="Kiefer A.F."/>
            <person name="Nichols A."/>
            <person name="Cepeda A.J."/>
            <person name="Yan W."/>
            <person name="Fan B."/>
            <person name="Jiang Y."/>
            <person name="Adhikari A."/>
            <person name="Zheng C.-J."/>
            <person name="Schuster L."/>
            <person name="Cowan T.M."/>
            <person name="Smanski M.J."/>
            <person name="Chevrette M.G."/>
            <person name="De Carvalho L.P.S."/>
            <person name="Shen B."/>
        </authorList>
    </citation>
    <scope>NUCLEOTIDE SEQUENCE [LARGE SCALE GENOMIC DNA]</scope>
    <source>
        <strain evidence="3 4">NPDC001867</strain>
    </source>
</reference>
<feature type="region of interest" description="Disordered" evidence="1">
    <location>
        <begin position="77"/>
        <end position="101"/>
    </location>
</feature>
<evidence type="ECO:0000313" key="3">
    <source>
        <dbReference type="EMBL" id="MFF4028081.1"/>
    </source>
</evidence>
<gene>
    <name evidence="3" type="ORF">ACFYY5_35080</name>
</gene>
<proteinExistence type="predicted"/>
<dbReference type="Proteomes" id="UP001602089">
    <property type="component" value="Unassembled WGS sequence"/>
</dbReference>
<organism evidence="3 4">
    <name type="scientific">Nocardia elegans</name>
    <dbReference type="NCBI Taxonomy" id="300029"/>
    <lineage>
        <taxon>Bacteria</taxon>
        <taxon>Bacillati</taxon>
        <taxon>Actinomycetota</taxon>
        <taxon>Actinomycetes</taxon>
        <taxon>Mycobacteriales</taxon>
        <taxon>Nocardiaceae</taxon>
        <taxon>Nocardia</taxon>
    </lineage>
</organism>
<dbReference type="RefSeq" id="WP_146165398.1">
    <property type="nucleotide sequence ID" value="NZ_JBIATK010000023.1"/>
</dbReference>
<accession>A0ABW6TPP8</accession>
<comment type="caution">
    <text evidence="3">The sequence shown here is derived from an EMBL/GenBank/DDBJ whole genome shotgun (WGS) entry which is preliminary data.</text>
</comment>
<name>A0ABW6TPP8_9NOCA</name>
<sequence>MDIALSAGSANPYWWAQPLATIFAAAIALLAAWIAWRNVTRQLGNERRKERRAERLAAAVEAVEAMREGLFNIRQRKAAGQRDRKHRTEETREARSDWEKQAASRHARIEIAKARLQLLDMSGAAPAFEQACLALNRYSRQGGQNPELFAAAEAAIRDLTSVLASELGVLPPEPLQVPQK</sequence>
<evidence type="ECO:0000313" key="4">
    <source>
        <dbReference type="Proteomes" id="UP001602089"/>
    </source>
</evidence>
<dbReference type="EMBL" id="JBIATK010000023">
    <property type="protein sequence ID" value="MFF4028081.1"/>
    <property type="molecule type" value="Genomic_DNA"/>
</dbReference>
<keyword evidence="4" id="KW-1185">Reference proteome</keyword>
<evidence type="ECO:0000256" key="1">
    <source>
        <dbReference type="SAM" id="MobiDB-lite"/>
    </source>
</evidence>
<keyword evidence="2" id="KW-0812">Transmembrane</keyword>
<protein>
    <submittedName>
        <fullName evidence="3">Uncharacterized protein</fullName>
    </submittedName>
</protein>
<keyword evidence="2" id="KW-1133">Transmembrane helix</keyword>
<feature type="transmembrane region" description="Helical" evidence="2">
    <location>
        <begin position="20"/>
        <end position="39"/>
    </location>
</feature>
<keyword evidence="2" id="KW-0472">Membrane</keyword>